<evidence type="ECO:0008006" key="4">
    <source>
        <dbReference type="Google" id="ProtNLM"/>
    </source>
</evidence>
<feature type="region of interest" description="Disordered" evidence="1">
    <location>
        <begin position="82"/>
        <end position="103"/>
    </location>
</feature>
<accession>A0A6G1IJ45</accession>
<proteinExistence type="predicted"/>
<dbReference type="AlphaFoldDB" id="A0A6G1IJ45"/>
<protein>
    <recommendedName>
        <fullName evidence="4">RING-type domain-containing protein</fullName>
    </recommendedName>
</protein>
<dbReference type="SUPFAM" id="SSF57850">
    <property type="entry name" value="RING/U-box"/>
    <property type="match status" value="1"/>
</dbReference>
<gene>
    <name evidence="2" type="ORF">K458DRAFT_463761</name>
</gene>
<keyword evidence="3" id="KW-1185">Reference proteome</keyword>
<dbReference type="EMBL" id="MU005613">
    <property type="protein sequence ID" value="KAF2678264.1"/>
    <property type="molecule type" value="Genomic_DNA"/>
</dbReference>
<evidence type="ECO:0000313" key="3">
    <source>
        <dbReference type="Proteomes" id="UP000799291"/>
    </source>
</evidence>
<evidence type="ECO:0000313" key="2">
    <source>
        <dbReference type="EMBL" id="KAF2678264.1"/>
    </source>
</evidence>
<dbReference type="OrthoDB" id="2849579at2759"/>
<evidence type="ECO:0000256" key="1">
    <source>
        <dbReference type="SAM" id="MobiDB-lite"/>
    </source>
</evidence>
<dbReference type="Gene3D" id="3.30.40.10">
    <property type="entry name" value="Zinc/RING finger domain, C3HC4 (zinc finger)"/>
    <property type="match status" value="1"/>
</dbReference>
<reference evidence="2" key="1">
    <citation type="journal article" date="2020" name="Stud. Mycol.">
        <title>101 Dothideomycetes genomes: a test case for predicting lifestyles and emergence of pathogens.</title>
        <authorList>
            <person name="Haridas S."/>
            <person name="Albert R."/>
            <person name="Binder M."/>
            <person name="Bloem J."/>
            <person name="Labutti K."/>
            <person name="Salamov A."/>
            <person name="Andreopoulos B."/>
            <person name="Baker S."/>
            <person name="Barry K."/>
            <person name="Bills G."/>
            <person name="Bluhm B."/>
            <person name="Cannon C."/>
            <person name="Castanera R."/>
            <person name="Culley D."/>
            <person name="Daum C."/>
            <person name="Ezra D."/>
            <person name="Gonzalez J."/>
            <person name="Henrissat B."/>
            <person name="Kuo A."/>
            <person name="Liang C."/>
            <person name="Lipzen A."/>
            <person name="Lutzoni F."/>
            <person name="Magnuson J."/>
            <person name="Mondo S."/>
            <person name="Nolan M."/>
            <person name="Ohm R."/>
            <person name="Pangilinan J."/>
            <person name="Park H.-J."/>
            <person name="Ramirez L."/>
            <person name="Alfaro M."/>
            <person name="Sun H."/>
            <person name="Tritt A."/>
            <person name="Yoshinaga Y."/>
            <person name="Zwiers L.-H."/>
            <person name="Turgeon B."/>
            <person name="Goodwin S."/>
            <person name="Spatafora J."/>
            <person name="Crous P."/>
            <person name="Grigoriev I."/>
        </authorList>
    </citation>
    <scope>NUCLEOTIDE SEQUENCE</scope>
    <source>
        <strain evidence="2">CBS 122367</strain>
    </source>
</reference>
<dbReference type="InterPro" id="IPR013083">
    <property type="entry name" value="Znf_RING/FYVE/PHD"/>
</dbReference>
<organism evidence="2 3">
    <name type="scientific">Lentithecium fluviatile CBS 122367</name>
    <dbReference type="NCBI Taxonomy" id="1168545"/>
    <lineage>
        <taxon>Eukaryota</taxon>
        <taxon>Fungi</taxon>
        <taxon>Dikarya</taxon>
        <taxon>Ascomycota</taxon>
        <taxon>Pezizomycotina</taxon>
        <taxon>Dothideomycetes</taxon>
        <taxon>Pleosporomycetidae</taxon>
        <taxon>Pleosporales</taxon>
        <taxon>Massarineae</taxon>
        <taxon>Lentitheciaceae</taxon>
        <taxon>Lentithecium</taxon>
    </lineage>
</organism>
<name>A0A6G1IJ45_9PLEO</name>
<sequence>MIYDDRHAFWSLGIEHVTPSPYAVSADCQICLKPLSMLASQSKDLPEMTKSAKESPFRGPACISLASRGIIADDVPGGYAPFSEDLANQNSPPPSPPETKVFANGSNSSVKLSPFHHAVRIYACGHVHGTECLAAWLEVGCTCPTQGCNRMLFMPPVEQPVTQGEIDWVVRAMGPYLRYRIGNVPGAGEIVATVTDRWIAKHVSENMAETTRKNQLAAELIARDREREDERRRVEREEFMMRDEDFYDDEEEYMEEEYVKDEEEDIDGVFEFEAEREVPDDERED</sequence>
<dbReference type="Proteomes" id="UP000799291">
    <property type="component" value="Unassembled WGS sequence"/>
</dbReference>